<dbReference type="STRING" id="796925.A0A137PEY9"/>
<protein>
    <recommendedName>
        <fullName evidence="5">Cora-domain-containing protein</fullName>
    </recommendedName>
</protein>
<keyword evidence="2" id="KW-0812">Transmembrane</keyword>
<keyword evidence="2" id="KW-1133">Transmembrane helix</keyword>
<keyword evidence="4" id="KW-1185">Reference proteome</keyword>
<sequence length="414" mass="46852">MLNSSSAQGPYYWLYIFQPISFEIELISQMLDLHPLTLEDLVTQDPVEKCEEFQNYYVTSFKLIELNLSSSTSIDETIDLRRDIPDPQYTFVYNIIHPNCIVTFDYGNHSIQDSVLSLLQKPDYQKKIVPDWVGGVMLHSFIEHLDTQLKFLEQEIIAVNDFYLISEDFEGATRHFSPKEGESQLPPRLTQLRKIVSDFVEILEIKPNLFNSLLKIFGKMPYSTASRPSSLYSSKAPSQIGTPARSSSPVRSLYESTRSLSPVPSFTDLSGASTIQKLHAESLEKGLSRSLSRSNLLDSTDIEIWINSSCTQIVGMLREAKLLQTILEKSFELQKTNWDFEMTYSATAFNDKLAFFSALTWAILPFSLGSLLMGMNVVVPGMSLPHLDGFVNTLGTMTLATLFLLYIARQLELV</sequence>
<dbReference type="SUPFAM" id="SSF143865">
    <property type="entry name" value="CorA soluble domain-like"/>
    <property type="match status" value="1"/>
</dbReference>
<feature type="region of interest" description="Disordered" evidence="1">
    <location>
        <begin position="225"/>
        <end position="251"/>
    </location>
</feature>
<evidence type="ECO:0000256" key="2">
    <source>
        <dbReference type="SAM" id="Phobius"/>
    </source>
</evidence>
<organism evidence="3 4">
    <name type="scientific">Conidiobolus coronatus (strain ATCC 28846 / CBS 209.66 / NRRL 28638)</name>
    <name type="common">Delacroixia coronata</name>
    <dbReference type="NCBI Taxonomy" id="796925"/>
    <lineage>
        <taxon>Eukaryota</taxon>
        <taxon>Fungi</taxon>
        <taxon>Fungi incertae sedis</taxon>
        <taxon>Zoopagomycota</taxon>
        <taxon>Entomophthoromycotina</taxon>
        <taxon>Entomophthoromycetes</taxon>
        <taxon>Entomophthorales</taxon>
        <taxon>Ancylistaceae</taxon>
        <taxon>Conidiobolus</taxon>
    </lineage>
</organism>
<feature type="transmembrane region" description="Helical" evidence="2">
    <location>
        <begin position="353"/>
        <end position="378"/>
    </location>
</feature>
<dbReference type="AlphaFoldDB" id="A0A137PEY9"/>
<dbReference type="OrthoDB" id="29879at2759"/>
<evidence type="ECO:0008006" key="5">
    <source>
        <dbReference type="Google" id="ProtNLM"/>
    </source>
</evidence>
<dbReference type="PANTHER" id="PTHR21535">
    <property type="entry name" value="MAGNESIUM AND COBALT TRANSPORT PROTEIN/MITOCHONDRIAL IMPORT INNER MEMBRANE TRANSLOCASE SUBUNIT TIM8"/>
    <property type="match status" value="1"/>
</dbReference>
<reference evidence="3 4" key="1">
    <citation type="journal article" date="2015" name="Genome Biol. Evol.">
        <title>Phylogenomic analyses indicate that early fungi evolved digesting cell walls of algal ancestors of land plants.</title>
        <authorList>
            <person name="Chang Y."/>
            <person name="Wang S."/>
            <person name="Sekimoto S."/>
            <person name="Aerts A.L."/>
            <person name="Choi C."/>
            <person name="Clum A."/>
            <person name="LaButti K.M."/>
            <person name="Lindquist E.A."/>
            <person name="Yee Ngan C."/>
            <person name="Ohm R.A."/>
            <person name="Salamov A.A."/>
            <person name="Grigoriev I.V."/>
            <person name="Spatafora J.W."/>
            <person name="Berbee M.L."/>
        </authorList>
    </citation>
    <scope>NUCLEOTIDE SEQUENCE [LARGE SCALE GENOMIC DNA]</scope>
    <source>
        <strain evidence="3 4">NRRL 28638</strain>
    </source>
</reference>
<proteinExistence type="predicted"/>
<evidence type="ECO:0000313" key="4">
    <source>
        <dbReference type="Proteomes" id="UP000070444"/>
    </source>
</evidence>
<gene>
    <name evidence="3" type="ORF">CONCODRAFT_83458</name>
</gene>
<evidence type="ECO:0000313" key="3">
    <source>
        <dbReference type="EMBL" id="KXN73566.1"/>
    </source>
</evidence>
<evidence type="ECO:0000256" key="1">
    <source>
        <dbReference type="SAM" id="MobiDB-lite"/>
    </source>
</evidence>
<dbReference type="EMBL" id="KQ964435">
    <property type="protein sequence ID" value="KXN73566.1"/>
    <property type="molecule type" value="Genomic_DNA"/>
</dbReference>
<name>A0A137PEY9_CONC2</name>
<feature type="transmembrane region" description="Helical" evidence="2">
    <location>
        <begin position="390"/>
        <end position="408"/>
    </location>
</feature>
<dbReference type="PANTHER" id="PTHR21535:SF51">
    <property type="entry name" value="MANGANESE RESISTANCE PROTEIN MNR2"/>
    <property type="match status" value="1"/>
</dbReference>
<dbReference type="GO" id="GO:0016020">
    <property type="term" value="C:membrane"/>
    <property type="evidence" value="ECO:0007669"/>
    <property type="project" value="TreeGrafter"/>
</dbReference>
<dbReference type="Proteomes" id="UP000070444">
    <property type="component" value="Unassembled WGS sequence"/>
</dbReference>
<dbReference type="GO" id="GO:0015095">
    <property type="term" value="F:magnesium ion transmembrane transporter activity"/>
    <property type="evidence" value="ECO:0007669"/>
    <property type="project" value="TreeGrafter"/>
</dbReference>
<accession>A0A137PEY9</accession>
<dbReference type="Gene3D" id="3.30.460.20">
    <property type="entry name" value="CorA soluble domain-like"/>
    <property type="match status" value="1"/>
</dbReference>
<dbReference type="GO" id="GO:0010961">
    <property type="term" value="P:intracellular magnesium ion homeostasis"/>
    <property type="evidence" value="ECO:0007669"/>
    <property type="project" value="TreeGrafter"/>
</dbReference>
<dbReference type="InterPro" id="IPR045861">
    <property type="entry name" value="CorA_cytoplasmic_dom"/>
</dbReference>
<keyword evidence="2" id="KW-0472">Membrane</keyword>